<dbReference type="SMART" id="SM00248">
    <property type="entry name" value="ANK"/>
    <property type="match status" value="7"/>
</dbReference>
<feature type="domain" description="PGG" evidence="9">
    <location>
        <begin position="337"/>
        <end position="450"/>
    </location>
</feature>
<keyword evidence="5 7" id="KW-0040">ANK repeat</keyword>
<feature type="repeat" description="ANK" evidence="7">
    <location>
        <begin position="187"/>
        <end position="220"/>
    </location>
</feature>
<name>A0A0D9VKQ3_9ORYZ</name>
<evidence type="ECO:0000313" key="10">
    <source>
        <dbReference type="EnsemblPlants" id="LPERR02G25880.1"/>
    </source>
</evidence>
<keyword evidence="2 8" id="KW-0812">Transmembrane</keyword>
<dbReference type="PANTHER" id="PTHR24186:SF2">
    <property type="entry name" value="OS02G0735700 PROTEIN"/>
    <property type="match status" value="1"/>
</dbReference>
<evidence type="ECO:0000256" key="8">
    <source>
        <dbReference type="SAM" id="Phobius"/>
    </source>
</evidence>
<dbReference type="GO" id="GO:0005886">
    <property type="term" value="C:plasma membrane"/>
    <property type="evidence" value="ECO:0007669"/>
    <property type="project" value="TreeGrafter"/>
</dbReference>
<evidence type="ECO:0000313" key="11">
    <source>
        <dbReference type="Proteomes" id="UP000032180"/>
    </source>
</evidence>
<feature type="transmembrane region" description="Helical" evidence="8">
    <location>
        <begin position="343"/>
        <end position="364"/>
    </location>
</feature>
<evidence type="ECO:0000259" key="9">
    <source>
        <dbReference type="Pfam" id="PF13962"/>
    </source>
</evidence>
<reference evidence="10" key="3">
    <citation type="submission" date="2015-04" db="UniProtKB">
        <authorList>
            <consortium name="EnsemblPlants"/>
        </authorList>
    </citation>
    <scope>IDENTIFICATION</scope>
</reference>
<dbReference type="SUPFAM" id="SSF48403">
    <property type="entry name" value="Ankyrin repeat"/>
    <property type="match status" value="1"/>
</dbReference>
<proteinExistence type="predicted"/>
<evidence type="ECO:0000256" key="1">
    <source>
        <dbReference type="ARBA" id="ARBA00004141"/>
    </source>
</evidence>
<accession>A0A0D9VKQ3</accession>
<evidence type="ECO:0000256" key="3">
    <source>
        <dbReference type="ARBA" id="ARBA00022737"/>
    </source>
</evidence>
<dbReference type="Proteomes" id="UP000032180">
    <property type="component" value="Chromosome 2"/>
</dbReference>
<dbReference type="eggNOG" id="KOG0504">
    <property type="taxonomic scope" value="Eukaryota"/>
</dbReference>
<keyword evidence="3" id="KW-0677">Repeat</keyword>
<protein>
    <recommendedName>
        <fullName evidence="9">PGG domain-containing protein</fullName>
    </recommendedName>
</protein>
<dbReference type="Gene3D" id="1.25.40.20">
    <property type="entry name" value="Ankyrin repeat-containing domain"/>
    <property type="match status" value="1"/>
</dbReference>
<keyword evidence="6 8" id="KW-0472">Membrane</keyword>
<dbReference type="Gramene" id="LPERR02G25880.1">
    <property type="protein sequence ID" value="LPERR02G25880.1"/>
    <property type="gene ID" value="LPERR02G25880"/>
</dbReference>
<dbReference type="InterPro" id="IPR026961">
    <property type="entry name" value="PGG_dom"/>
</dbReference>
<feature type="repeat" description="ANK" evidence="7">
    <location>
        <begin position="153"/>
        <end position="176"/>
    </location>
</feature>
<sequence length="529" mass="57645">MDLPPLSHQALFGAVRSGDAAAVGRILADAAEASSGSTTTAALAAAQTDAGETALYVAAEAGAEEIVRLLIPLYDLEAATVRSRLDLDAFHIAAKQGHTGVVNEFLGRWPQLCSLCDSSNTSPLYSAAVKDHLDVVNAILDTDDSCIRIVRKNGKTSLHTAARIGYHRIVKALIERDPGIVPIRDKKGQTALHMAVKGKNTDVVEELLMVDVSILNVRDKKANTALHIATRKWRPQMVQLLLSYEVLEVNAINNQNETAMDLAEKVPYGESKMEIIEWLTEAGAKNARNVGKVDEASELRRTVSDIKHNVQAQLNENAKTNKRVSGIAKELQKLHREAVQNTINSVTLVATLIASIAFVAIFNLPGQYYVDRDSGGDIGEAHIANLTGFRVFCLLNATALFISLAVVVVQITLVAWETGAQKRVIKIVNKLMWSACLSTCAAFISLAYVVVGPQNAWMAFTISGIGGPIMIGTLLFLAYLLLRPRFKFSEDRQRRIRRASGSKSLSWSIHEGLSDLEAFSDHEKKIYAL</sequence>
<feature type="repeat" description="ANK" evidence="7">
    <location>
        <begin position="50"/>
        <end position="71"/>
    </location>
</feature>
<dbReference type="InterPro" id="IPR036770">
    <property type="entry name" value="Ankyrin_rpt-contain_sf"/>
</dbReference>
<dbReference type="EnsemblPlants" id="LPERR02G25880.1">
    <property type="protein sequence ID" value="LPERR02G25880.1"/>
    <property type="gene ID" value="LPERR02G25880"/>
</dbReference>
<dbReference type="STRING" id="77586.A0A0D9VKQ3"/>
<dbReference type="InterPro" id="IPR002110">
    <property type="entry name" value="Ankyrin_rpt"/>
</dbReference>
<feature type="transmembrane region" description="Helical" evidence="8">
    <location>
        <begin position="457"/>
        <end position="482"/>
    </location>
</feature>
<dbReference type="PROSITE" id="PS50297">
    <property type="entry name" value="ANK_REP_REGION"/>
    <property type="match status" value="3"/>
</dbReference>
<dbReference type="PANTHER" id="PTHR24186">
    <property type="entry name" value="PROTEIN PHOSPHATASE 1 REGULATORY SUBUNIT"/>
    <property type="match status" value="1"/>
</dbReference>
<evidence type="ECO:0000256" key="4">
    <source>
        <dbReference type="ARBA" id="ARBA00022989"/>
    </source>
</evidence>
<dbReference type="AlphaFoldDB" id="A0A0D9VKQ3"/>
<evidence type="ECO:0000256" key="2">
    <source>
        <dbReference type="ARBA" id="ARBA00022692"/>
    </source>
</evidence>
<evidence type="ECO:0000256" key="6">
    <source>
        <dbReference type="ARBA" id="ARBA00023136"/>
    </source>
</evidence>
<dbReference type="Pfam" id="PF00023">
    <property type="entry name" value="Ank"/>
    <property type="match status" value="2"/>
</dbReference>
<dbReference type="HOGENOM" id="CLU_000134_49_0_1"/>
<keyword evidence="11" id="KW-1185">Reference proteome</keyword>
<evidence type="ECO:0000256" key="5">
    <source>
        <dbReference type="ARBA" id="ARBA00023043"/>
    </source>
</evidence>
<organism evidence="10 11">
    <name type="scientific">Leersia perrieri</name>
    <dbReference type="NCBI Taxonomy" id="77586"/>
    <lineage>
        <taxon>Eukaryota</taxon>
        <taxon>Viridiplantae</taxon>
        <taxon>Streptophyta</taxon>
        <taxon>Embryophyta</taxon>
        <taxon>Tracheophyta</taxon>
        <taxon>Spermatophyta</taxon>
        <taxon>Magnoliopsida</taxon>
        <taxon>Liliopsida</taxon>
        <taxon>Poales</taxon>
        <taxon>Poaceae</taxon>
        <taxon>BOP clade</taxon>
        <taxon>Oryzoideae</taxon>
        <taxon>Oryzeae</taxon>
        <taxon>Oryzinae</taxon>
        <taxon>Leersia</taxon>
    </lineage>
</organism>
<comment type="subcellular location">
    <subcellularLocation>
        <location evidence="1">Membrane</location>
        <topology evidence="1">Multi-pass membrane protein</topology>
    </subcellularLocation>
</comment>
<keyword evidence="4 8" id="KW-1133">Transmembrane helix</keyword>
<feature type="transmembrane region" description="Helical" evidence="8">
    <location>
        <begin position="399"/>
        <end position="419"/>
    </location>
</feature>
<evidence type="ECO:0000256" key="7">
    <source>
        <dbReference type="PROSITE-ProRule" id="PRU00023"/>
    </source>
</evidence>
<dbReference type="Pfam" id="PF13962">
    <property type="entry name" value="PGG"/>
    <property type="match status" value="1"/>
</dbReference>
<dbReference type="PROSITE" id="PS50088">
    <property type="entry name" value="ANK_REPEAT"/>
    <property type="match status" value="3"/>
</dbReference>
<reference evidence="10 11" key="1">
    <citation type="submission" date="2012-08" db="EMBL/GenBank/DDBJ databases">
        <title>Oryza genome evolution.</title>
        <authorList>
            <person name="Wing R.A."/>
        </authorList>
    </citation>
    <scope>NUCLEOTIDE SEQUENCE</scope>
</reference>
<dbReference type="Pfam" id="PF12796">
    <property type="entry name" value="Ank_2"/>
    <property type="match status" value="1"/>
</dbReference>
<feature type="transmembrane region" description="Helical" evidence="8">
    <location>
        <begin position="431"/>
        <end position="451"/>
    </location>
</feature>
<reference evidence="11" key="2">
    <citation type="submission" date="2013-12" db="EMBL/GenBank/DDBJ databases">
        <authorList>
            <person name="Yu Y."/>
            <person name="Lee S."/>
            <person name="de Baynast K."/>
            <person name="Wissotski M."/>
            <person name="Liu L."/>
            <person name="Talag J."/>
            <person name="Goicoechea J."/>
            <person name="Angelova A."/>
            <person name="Jetty R."/>
            <person name="Kudrna D."/>
            <person name="Golser W."/>
            <person name="Rivera L."/>
            <person name="Zhang J."/>
            <person name="Wing R."/>
        </authorList>
    </citation>
    <scope>NUCLEOTIDE SEQUENCE</scope>
</reference>